<dbReference type="Pfam" id="PF01400">
    <property type="entry name" value="Astacin"/>
    <property type="match status" value="1"/>
</dbReference>
<evidence type="ECO:0000313" key="3">
    <source>
        <dbReference type="Proteomes" id="UP000053789"/>
    </source>
</evidence>
<evidence type="ECO:0000259" key="1">
    <source>
        <dbReference type="Pfam" id="PF01400"/>
    </source>
</evidence>
<protein>
    <recommendedName>
        <fullName evidence="1">Peptidase M12A domain-containing protein</fullName>
    </recommendedName>
</protein>
<name>A0A0D2G5B7_CLAB1</name>
<organism evidence="2 3">
    <name type="scientific">Cladophialophora bantiana (strain ATCC 10958 / CBS 173.52 / CDC B-1940 / NIH 8579)</name>
    <name type="common">Xylohypha bantiana</name>
    <dbReference type="NCBI Taxonomy" id="1442370"/>
    <lineage>
        <taxon>Eukaryota</taxon>
        <taxon>Fungi</taxon>
        <taxon>Dikarya</taxon>
        <taxon>Ascomycota</taxon>
        <taxon>Pezizomycotina</taxon>
        <taxon>Eurotiomycetes</taxon>
        <taxon>Chaetothyriomycetidae</taxon>
        <taxon>Chaetothyriales</taxon>
        <taxon>Herpotrichiellaceae</taxon>
        <taxon>Cladophialophora</taxon>
    </lineage>
</organism>
<gene>
    <name evidence="2" type="ORF">Z519_05147</name>
</gene>
<keyword evidence="3" id="KW-1185">Reference proteome</keyword>
<dbReference type="GO" id="GO:0006508">
    <property type="term" value="P:proteolysis"/>
    <property type="evidence" value="ECO:0007669"/>
    <property type="project" value="InterPro"/>
</dbReference>
<dbReference type="HOGENOM" id="CLU_1011963_0_0_1"/>
<dbReference type="Proteomes" id="UP000053789">
    <property type="component" value="Unassembled WGS sequence"/>
</dbReference>
<dbReference type="GeneID" id="27698075"/>
<dbReference type="RefSeq" id="XP_016620501.1">
    <property type="nucleotide sequence ID" value="XM_016762888.1"/>
</dbReference>
<dbReference type="EMBL" id="KN846986">
    <property type="protein sequence ID" value="KIW93832.1"/>
    <property type="molecule type" value="Genomic_DNA"/>
</dbReference>
<proteinExistence type="predicted"/>
<sequence length="275" mass="30294">MDQWLDVAPFLVFQEHPISAEPSSEIATIREGSGGFYSTIGFSEEGEKYMHFDSSRDVVEKKKSCPHELGHLLGLLHEHSRPDRDKKGPQRLLSTRSVKPWFPQAASAFEGSAVYASFDTASVMTYSRNKGTKSGTFVFTYPQSLGHTTEFFVFAANFHSELFGGPTLGSGTYNFGPSVGDGATLCGIYRAECEKYRDTLQKNEIPVADPESAITLLPGSANLGRPPNAIPPVKPSKYTTGWTYSFPDYVSPSTTRFNPQTSYPSTMCSRKIQNV</sequence>
<accession>A0A0D2G5B7</accession>
<dbReference type="GO" id="GO:0004222">
    <property type="term" value="F:metalloendopeptidase activity"/>
    <property type="evidence" value="ECO:0007669"/>
    <property type="project" value="InterPro"/>
</dbReference>
<dbReference type="InterPro" id="IPR024079">
    <property type="entry name" value="MetalloPept_cat_dom_sf"/>
</dbReference>
<dbReference type="AlphaFoldDB" id="A0A0D2G5B7"/>
<dbReference type="Gene3D" id="3.40.390.10">
    <property type="entry name" value="Collagenase (Catalytic Domain)"/>
    <property type="match status" value="1"/>
</dbReference>
<evidence type="ECO:0000313" key="2">
    <source>
        <dbReference type="EMBL" id="KIW93832.1"/>
    </source>
</evidence>
<reference evidence="2" key="1">
    <citation type="submission" date="2015-01" db="EMBL/GenBank/DDBJ databases">
        <title>The Genome Sequence of Cladophialophora bantiana CBS 173.52.</title>
        <authorList>
            <consortium name="The Broad Institute Genomics Platform"/>
            <person name="Cuomo C."/>
            <person name="de Hoog S."/>
            <person name="Gorbushina A."/>
            <person name="Stielow B."/>
            <person name="Teixiera M."/>
            <person name="Abouelleil A."/>
            <person name="Chapman S.B."/>
            <person name="Priest M."/>
            <person name="Young S.K."/>
            <person name="Wortman J."/>
            <person name="Nusbaum C."/>
            <person name="Birren B."/>
        </authorList>
    </citation>
    <scope>NUCLEOTIDE SEQUENCE [LARGE SCALE GENOMIC DNA]</scope>
    <source>
        <strain evidence="2">CBS 173.52</strain>
    </source>
</reference>
<dbReference type="VEuPathDB" id="FungiDB:Z519_05147"/>
<feature type="domain" description="Peptidase M12A" evidence="1">
    <location>
        <begin position="26"/>
        <end position="136"/>
    </location>
</feature>
<dbReference type="SUPFAM" id="SSF55486">
    <property type="entry name" value="Metalloproteases ('zincins'), catalytic domain"/>
    <property type="match status" value="1"/>
</dbReference>
<dbReference type="InterPro" id="IPR001506">
    <property type="entry name" value="Peptidase_M12A"/>
</dbReference>